<evidence type="ECO:0000256" key="6">
    <source>
        <dbReference type="ARBA" id="ARBA00022723"/>
    </source>
</evidence>
<keyword evidence="15" id="KW-1185">Reference proteome</keyword>
<dbReference type="InterPro" id="IPR050855">
    <property type="entry name" value="NDM-1-like"/>
</dbReference>
<keyword evidence="6" id="KW-0479">Metal-binding</keyword>
<evidence type="ECO:0000256" key="9">
    <source>
        <dbReference type="ARBA" id="ARBA00022801"/>
    </source>
</evidence>
<evidence type="ECO:0000256" key="5">
    <source>
        <dbReference type="ARBA" id="ARBA00012865"/>
    </source>
</evidence>
<sequence>MRLVLAVIAAALLAGSANARQPRTAPSTLAQACEGRSGWNDPAPPAHVFGNVYYVGTCGITSLLVTSAQGHVLLDGAAGKAGPLIARNIEVLGFKLGDVKYILNSHEHGDHAGGIAHLQRATGASVLAREPAIATLERGHGDRGDPQFLQLPDFPPVAHIRAIADGETVKLGALALTAHATPGHAPGGTSWTWRSCEGARCLAFAYADSVSAISDKQYRYADHSDYVAAFRNSLDTIAALPCDVLLTPHPNGSNLFERIAGRAPLVDADACSRYAQTGRDGLEARLHAEQDGTAP</sequence>
<comment type="similarity">
    <text evidence="4">Belongs to the metallo-beta-lactamase superfamily. Class-B beta-lactamase family.</text>
</comment>
<keyword evidence="10" id="KW-0862">Zinc</keyword>
<dbReference type="PANTHER" id="PTHR42951:SF17">
    <property type="entry name" value="METALLO-BETA-LACTAMASE DOMAIN-CONTAINING PROTEIN"/>
    <property type="match status" value="1"/>
</dbReference>
<feature type="domain" description="Metallo-beta-lactamase" evidence="13">
    <location>
        <begin position="59"/>
        <end position="249"/>
    </location>
</feature>
<dbReference type="PROSITE" id="PS00743">
    <property type="entry name" value="BETA_LACTAMASE_B_1"/>
    <property type="match status" value="1"/>
</dbReference>
<organism evidence="14 15">
    <name type="scientific">Thermomonas brevis</name>
    <dbReference type="NCBI Taxonomy" id="215691"/>
    <lineage>
        <taxon>Bacteria</taxon>
        <taxon>Pseudomonadati</taxon>
        <taxon>Pseudomonadota</taxon>
        <taxon>Gammaproteobacteria</taxon>
        <taxon>Lysobacterales</taxon>
        <taxon>Lysobacteraceae</taxon>
        <taxon>Thermomonas</taxon>
    </lineage>
</organism>
<dbReference type="Gene3D" id="3.60.15.10">
    <property type="entry name" value="Ribonuclease Z/Hydroxyacylglutathione hydrolase-like"/>
    <property type="match status" value="1"/>
</dbReference>
<dbReference type="EMBL" id="CP060711">
    <property type="protein sequence ID" value="QNN46879.1"/>
    <property type="molecule type" value="Genomic_DNA"/>
</dbReference>
<keyword evidence="9" id="KW-0378">Hydrolase</keyword>
<dbReference type="RefSeq" id="WP_187570627.1">
    <property type="nucleotide sequence ID" value="NZ_CP060711.1"/>
</dbReference>
<evidence type="ECO:0000313" key="14">
    <source>
        <dbReference type="EMBL" id="QNN46879.1"/>
    </source>
</evidence>
<evidence type="ECO:0000256" key="12">
    <source>
        <dbReference type="SAM" id="SignalP"/>
    </source>
</evidence>
<keyword evidence="8" id="KW-0574">Periplasm</keyword>
<comment type="catalytic activity">
    <reaction evidence="1">
        <text>a beta-lactam + H2O = a substituted beta-amino acid</text>
        <dbReference type="Rhea" id="RHEA:20401"/>
        <dbReference type="ChEBI" id="CHEBI:15377"/>
        <dbReference type="ChEBI" id="CHEBI:35627"/>
        <dbReference type="ChEBI" id="CHEBI:140347"/>
        <dbReference type="EC" id="3.5.2.6"/>
    </reaction>
</comment>
<evidence type="ECO:0000256" key="4">
    <source>
        <dbReference type="ARBA" id="ARBA00005250"/>
    </source>
</evidence>
<comment type="subcellular location">
    <subcellularLocation>
        <location evidence="3">Periplasm</location>
    </subcellularLocation>
</comment>
<protein>
    <recommendedName>
        <fullName evidence="5">beta-lactamase</fullName>
        <ecNumber evidence="5">3.5.2.6</ecNumber>
    </recommendedName>
</protein>
<evidence type="ECO:0000256" key="7">
    <source>
        <dbReference type="ARBA" id="ARBA00022729"/>
    </source>
</evidence>
<evidence type="ECO:0000256" key="8">
    <source>
        <dbReference type="ARBA" id="ARBA00022764"/>
    </source>
</evidence>
<name>A0A7G9QU54_9GAMM</name>
<proteinExistence type="inferred from homology"/>
<dbReference type="Proteomes" id="UP000515977">
    <property type="component" value="Chromosome"/>
</dbReference>
<evidence type="ECO:0000313" key="15">
    <source>
        <dbReference type="Proteomes" id="UP000515977"/>
    </source>
</evidence>
<dbReference type="GO" id="GO:0042597">
    <property type="term" value="C:periplasmic space"/>
    <property type="evidence" value="ECO:0007669"/>
    <property type="project" value="UniProtKB-SubCell"/>
</dbReference>
<comment type="cofactor">
    <cofactor evidence="2">
        <name>Zn(2+)</name>
        <dbReference type="ChEBI" id="CHEBI:29105"/>
    </cofactor>
</comment>
<evidence type="ECO:0000256" key="1">
    <source>
        <dbReference type="ARBA" id="ARBA00001526"/>
    </source>
</evidence>
<dbReference type="NCBIfam" id="NF033105">
    <property type="entry name" value="bla_subclass_B3"/>
    <property type="match status" value="1"/>
</dbReference>
<evidence type="ECO:0000256" key="11">
    <source>
        <dbReference type="ARBA" id="ARBA00023251"/>
    </source>
</evidence>
<evidence type="ECO:0000259" key="13">
    <source>
        <dbReference type="SMART" id="SM00849"/>
    </source>
</evidence>
<dbReference type="InterPro" id="IPR001279">
    <property type="entry name" value="Metallo-B-lactamas"/>
</dbReference>
<keyword evidence="7 12" id="KW-0732">Signal</keyword>
<dbReference type="SUPFAM" id="SSF56281">
    <property type="entry name" value="Metallo-hydrolase/oxidoreductase"/>
    <property type="match status" value="1"/>
</dbReference>
<accession>A0A7G9QU54</accession>
<dbReference type="GO" id="GO:0008270">
    <property type="term" value="F:zinc ion binding"/>
    <property type="evidence" value="ECO:0007669"/>
    <property type="project" value="InterPro"/>
</dbReference>
<feature type="chain" id="PRO_5028829614" description="beta-lactamase" evidence="12">
    <location>
        <begin position="20"/>
        <end position="295"/>
    </location>
</feature>
<evidence type="ECO:0000256" key="2">
    <source>
        <dbReference type="ARBA" id="ARBA00001947"/>
    </source>
</evidence>
<dbReference type="GO" id="GO:0046677">
    <property type="term" value="P:response to antibiotic"/>
    <property type="evidence" value="ECO:0007669"/>
    <property type="project" value="UniProtKB-KW"/>
</dbReference>
<dbReference type="GO" id="GO:0008800">
    <property type="term" value="F:beta-lactamase activity"/>
    <property type="evidence" value="ECO:0007669"/>
    <property type="project" value="UniProtKB-EC"/>
</dbReference>
<dbReference type="InterPro" id="IPR001018">
    <property type="entry name" value="Beta-lactamase_class-B_CS"/>
</dbReference>
<dbReference type="EC" id="3.5.2.6" evidence="5"/>
<feature type="signal peptide" evidence="12">
    <location>
        <begin position="1"/>
        <end position="19"/>
    </location>
</feature>
<dbReference type="GO" id="GO:0017001">
    <property type="term" value="P:antibiotic catabolic process"/>
    <property type="evidence" value="ECO:0007669"/>
    <property type="project" value="InterPro"/>
</dbReference>
<dbReference type="PANTHER" id="PTHR42951">
    <property type="entry name" value="METALLO-BETA-LACTAMASE DOMAIN-CONTAINING"/>
    <property type="match status" value="1"/>
</dbReference>
<dbReference type="NCBIfam" id="NF012229">
    <property type="entry name" value="bla_class_B_core"/>
    <property type="match status" value="1"/>
</dbReference>
<dbReference type="InterPro" id="IPR036866">
    <property type="entry name" value="RibonucZ/Hydroxyglut_hydro"/>
</dbReference>
<dbReference type="AlphaFoldDB" id="A0A7G9QU54"/>
<evidence type="ECO:0000256" key="10">
    <source>
        <dbReference type="ARBA" id="ARBA00022833"/>
    </source>
</evidence>
<keyword evidence="11" id="KW-0046">Antibiotic resistance</keyword>
<reference evidence="14 15" key="1">
    <citation type="submission" date="2020-08" db="EMBL/GenBank/DDBJ databases">
        <title>Genome sequence of Thermomonas brevis KACC 16975T.</title>
        <authorList>
            <person name="Hyun D.-W."/>
            <person name="Bae J.-W."/>
        </authorList>
    </citation>
    <scope>NUCLEOTIDE SEQUENCE [LARGE SCALE GENOMIC DNA]</scope>
    <source>
        <strain evidence="14 15">KACC 16975</strain>
    </source>
</reference>
<gene>
    <name evidence="14" type="primary">bla</name>
    <name evidence="14" type="ORF">H9L17_01510</name>
</gene>
<dbReference type="SMART" id="SM00849">
    <property type="entry name" value="Lactamase_B"/>
    <property type="match status" value="1"/>
</dbReference>
<dbReference type="KEGG" id="tbv:H9L17_01510"/>
<dbReference type="Pfam" id="PF00753">
    <property type="entry name" value="Lactamase_B"/>
    <property type="match status" value="1"/>
</dbReference>
<evidence type="ECO:0000256" key="3">
    <source>
        <dbReference type="ARBA" id="ARBA00004418"/>
    </source>
</evidence>